<protein>
    <recommendedName>
        <fullName evidence="1">Calcineurin-like phosphoesterase domain-containing protein</fullName>
    </recommendedName>
</protein>
<dbReference type="InterPro" id="IPR010036">
    <property type="entry name" value="MDP_1_eu_arc"/>
</dbReference>
<dbReference type="InterPro" id="IPR036412">
    <property type="entry name" value="HAD-like_sf"/>
</dbReference>
<gene>
    <name evidence="2" type="ORF">VKT23_009725</name>
</gene>
<reference evidence="2 3" key="1">
    <citation type="submission" date="2024-01" db="EMBL/GenBank/DDBJ databases">
        <title>A draft genome for the cacao thread blight pathogen Marasmiellus scandens.</title>
        <authorList>
            <person name="Baruah I.K."/>
            <person name="Leung J."/>
            <person name="Bukari Y."/>
            <person name="Amoako-Attah I."/>
            <person name="Meinhardt L.W."/>
            <person name="Bailey B.A."/>
            <person name="Cohen S.P."/>
        </authorList>
    </citation>
    <scope>NUCLEOTIDE SEQUENCE [LARGE SCALE GENOMIC DNA]</scope>
    <source>
        <strain evidence="2 3">GH-19</strain>
    </source>
</reference>
<dbReference type="Proteomes" id="UP001498398">
    <property type="component" value="Unassembled WGS sequence"/>
</dbReference>
<sequence>MSALNTVLDPSASIAMYPKLVALDTDGTIFTGVLDQNVWGKGPRAASKLSDNIERVDDYTLRDRSNHANQIHLNKDIPRIVTDILANGASLAIVSRNTSKALCDRALYYFKAKDPESGEMKSIIKMVRYDEVVDEPKTEHFKRIHNWSKYDYSDMILYDDEPANNIVRTELGTTVKNCNGKTGLDWETYIGGIAEWRKNQSSQLGPGSTTVLGIAHFNDVYQVSDQNIKVDDQKEVINVKKFATSLNNITSGWKDGKDGKKEGFIVFSGDLFSPSTESSITRGKHMPAIINALDVDIGVAGNHEFDFGYPRLKELIGLTAFPWLLSNIIDTDTGKVPAPMEELHVQERGGVKVGFIGLVEEEWIATITGWPDNFKYQDMAKVGKSLSEKLRDPAGEYKCDFVIALTHSRIPNDIKLARALGALSPAGQAKRDIASEHGVDLLLGGHDHVYWISKGVSGWEGYNLQSEQPDAKDDQGDVLVVKSGTDFQDISEVTLTLKDTPPGSIRKKVIQEIQGKRCVTRGNLEENEDMKGIYDQELGTITAAMDQPICFTEVELDVRSSYIRLHESPIGNWVADSVRHAYDEALAKLGYQTPDGVIVCNGDLRGDRVYPPGKERILRLG</sequence>
<dbReference type="InterPro" id="IPR004843">
    <property type="entry name" value="Calcineurin-like_PHP"/>
</dbReference>
<accession>A0ABR1JE18</accession>
<feature type="domain" description="Calcineurin-like phosphoesterase" evidence="1">
    <location>
        <begin position="214"/>
        <end position="450"/>
    </location>
</feature>
<dbReference type="PANTHER" id="PTHR11575">
    <property type="entry name" value="5'-NUCLEOTIDASE-RELATED"/>
    <property type="match status" value="1"/>
</dbReference>
<dbReference type="InterPro" id="IPR036907">
    <property type="entry name" value="5'-Nucleotdase_C_sf"/>
</dbReference>
<dbReference type="Gene3D" id="3.90.780.10">
    <property type="entry name" value="5'-Nucleotidase, C-terminal domain"/>
    <property type="match status" value="1"/>
</dbReference>
<dbReference type="SUPFAM" id="SSF55816">
    <property type="entry name" value="5'-nucleotidase (syn. UDP-sugar hydrolase), C-terminal domain"/>
    <property type="match status" value="1"/>
</dbReference>
<dbReference type="EMBL" id="JBANRG010000017">
    <property type="protein sequence ID" value="KAK7458726.1"/>
    <property type="molecule type" value="Genomic_DNA"/>
</dbReference>
<evidence type="ECO:0000259" key="1">
    <source>
        <dbReference type="Pfam" id="PF00149"/>
    </source>
</evidence>
<comment type="caution">
    <text evidence="2">The sequence shown here is derived from an EMBL/GenBank/DDBJ whole genome shotgun (WGS) entry which is preliminary data.</text>
</comment>
<dbReference type="InterPro" id="IPR023214">
    <property type="entry name" value="HAD_sf"/>
</dbReference>
<keyword evidence="3" id="KW-1185">Reference proteome</keyword>
<proteinExistence type="predicted"/>
<dbReference type="Pfam" id="PF12689">
    <property type="entry name" value="Acid_PPase"/>
    <property type="match status" value="1"/>
</dbReference>
<dbReference type="PANTHER" id="PTHR11575:SF48">
    <property type="entry name" value="5'-NUCLEOTIDASE"/>
    <property type="match status" value="1"/>
</dbReference>
<name>A0ABR1JE18_9AGAR</name>
<evidence type="ECO:0000313" key="2">
    <source>
        <dbReference type="EMBL" id="KAK7458726.1"/>
    </source>
</evidence>
<organism evidence="2 3">
    <name type="scientific">Marasmiellus scandens</name>
    <dbReference type="NCBI Taxonomy" id="2682957"/>
    <lineage>
        <taxon>Eukaryota</taxon>
        <taxon>Fungi</taxon>
        <taxon>Dikarya</taxon>
        <taxon>Basidiomycota</taxon>
        <taxon>Agaricomycotina</taxon>
        <taxon>Agaricomycetes</taxon>
        <taxon>Agaricomycetidae</taxon>
        <taxon>Agaricales</taxon>
        <taxon>Marasmiineae</taxon>
        <taxon>Omphalotaceae</taxon>
        <taxon>Marasmiellus</taxon>
    </lineage>
</organism>
<dbReference type="Gene3D" id="3.40.50.1000">
    <property type="entry name" value="HAD superfamily/HAD-like"/>
    <property type="match status" value="1"/>
</dbReference>
<dbReference type="SUPFAM" id="SSF56784">
    <property type="entry name" value="HAD-like"/>
    <property type="match status" value="1"/>
</dbReference>
<dbReference type="Pfam" id="PF00149">
    <property type="entry name" value="Metallophos"/>
    <property type="match status" value="1"/>
</dbReference>
<dbReference type="InterPro" id="IPR029052">
    <property type="entry name" value="Metallo-depent_PP-like"/>
</dbReference>
<dbReference type="Gene3D" id="3.60.21.10">
    <property type="match status" value="1"/>
</dbReference>
<dbReference type="InterPro" id="IPR006179">
    <property type="entry name" value="5_nucleotidase/apyrase"/>
</dbReference>
<evidence type="ECO:0000313" key="3">
    <source>
        <dbReference type="Proteomes" id="UP001498398"/>
    </source>
</evidence>
<dbReference type="SUPFAM" id="SSF56300">
    <property type="entry name" value="Metallo-dependent phosphatases"/>
    <property type="match status" value="1"/>
</dbReference>